<dbReference type="RefSeq" id="WP_092703056.1">
    <property type="nucleotide sequence ID" value="NZ_FNFC01000010.1"/>
</dbReference>
<keyword evidence="4 6" id="KW-1133">Transmembrane helix</keyword>
<comment type="subcellular location">
    <subcellularLocation>
        <location evidence="1">Cell membrane</location>
        <topology evidence="1">Multi-pass membrane protein</topology>
    </subcellularLocation>
</comment>
<organism evidence="7 8">
    <name type="scientific">Halovenus aranensis</name>
    <dbReference type="NCBI Taxonomy" id="890420"/>
    <lineage>
        <taxon>Archaea</taxon>
        <taxon>Methanobacteriati</taxon>
        <taxon>Methanobacteriota</taxon>
        <taxon>Stenosarchaea group</taxon>
        <taxon>Halobacteria</taxon>
        <taxon>Halobacteriales</taxon>
        <taxon>Haloarculaceae</taxon>
        <taxon>Halovenus</taxon>
    </lineage>
</organism>
<dbReference type="PANTHER" id="PTHR30482:SF10">
    <property type="entry name" value="HIGH-AFFINITY BRANCHED-CHAIN AMINO ACID TRANSPORT PROTEIN BRAE"/>
    <property type="match status" value="1"/>
</dbReference>
<dbReference type="GO" id="GO:0005886">
    <property type="term" value="C:plasma membrane"/>
    <property type="evidence" value="ECO:0007669"/>
    <property type="project" value="UniProtKB-SubCell"/>
</dbReference>
<reference evidence="7 8" key="1">
    <citation type="submission" date="2016-10" db="EMBL/GenBank/DDBJ databases">
        <authorList>
            <person name="de Groot N.N."/>
        </authorList>
    </citation>
    <scope>NUCLEOTIDE SEQUENCE [LARGE SCALE GENOMIC DNA]</scope>
    <source>
        <strain evidence="7 8">IBRC-M10015</strain>
    </source>
</reference>
<feature type="transmembrane region" description="Helical" evidence="6">
    <location>
        <begin position="182"/>
        <end position="200"/>
    </location>
</feature>
<accession>A0A1G8X3I8</accession>
<evidence type="ECO:0000256" key="6">
    <source>
        <dbReference type="SAM" id="Phobius"/>
    </source>
</evidence>
<feature type="transmembrane region" description="Helical" evidence="6">
    <location>
        <begin position="15"/>
        <end position="36"/>
    </location>
</feature>
<keyword evidence="8" id="KW-1185">Reference proteome</keyword>
<feature type="transmembrane region" description="Helical" evidence="6">
    <location>
        <begin position="134"/>
        <end position="153"/>
    </location>
</feature>
<feature type="transmembrane region" description="Helical" evidence="6">
    <location>
        <begin position="42"/>
        <end position="64"/>
    </location>
</feature>
<dbReference type="InterPro" id="IPR043428">
    <property type="entry name" value="LivM-like"/>
</dbReference>
<dbReference type="PANTHER" id="PTHR30482">
    <property type="entry name" value="HIGH-AFFINITY BRANCHED-CHAIN AMINO ACID TRANSPORT SYSTEM PERMEASE"/>
    <property type="match status" value="1"/>
</dbReference>
<evidence type="ECO:0000256" key="1">
    <source>
        <dbReference type="ARBA" id="ARBA00004651"/>
    </source>
</evidence>
<feature type="transmembrane region" description="Helical" evidence="6">
    <location>
        <begin position="71"/>
        <end position="91"/>
    </location>
</feature>
<dbReference type="Proteomes" id="UP000198856">
    <property type="component" value="Unassembled WGS sequence"/>
</dbReference>
<keyword evidence="2" id="KW-1003">Cell membrane</keyword>
<evidence type="ECO:0000313" key="8">
    <source>
        <dbReference type="Proteomes" id="UP000198856"/>
    </source>
</evidence>
<proteinExistence type="predicted"/>
<feature type="transmembrane region" description="Helical" evidence="6">
    <location>
        <begin position="315"/>
        <end position="331"/>
    </location>
</feature>
<dbReference type="STRING" id="890420.SAMN05216226_11094"/>
<evidence type="ECO:0000313" key="7">
    <source>
        <dbReference type="EMBL" id="SDJ85199.1"/>
    </source>
</evidence>
<dbReference type="GO" id="GO:0015658">
    <property type="term" value="F:branched-chain amino acid transmembrane transporter activity"/>
    <property type="evidence" value="ECO:0007669"/>
    <property type="project" value="InterPro"/>
</dbReference>
<dbReference type="AlphaFoldDB" id="A0A1G8X3I8"/>
<name>A0A1G8X3I8_9EURY</name>
<dbReference type="InterPro" id="IPR001851">
    <property type="entry name" value="ABC_transp_permease"/>
</dbReference>
<keyword evidence="3 6" id="KW-0812">Transmembrane</keyword>
<dbReference type="OrthoDB" id="15394at2157"/>
<dbReference type="CDD" id="cd06581">
    <property type="entry name" value="TM_PBP1_LivM_like"/>
    <property type="match status" value="1"/>
</dbReference>
<evidence type="ECO:0000256" key="4">
    <source>
        <dbReference type="ARBA" id="ARBA00022989"/>
    </source>
</evidence>
<keyword evidence="5 6" id="KW-0472">Membrane</keyword>
<feature type="transmembrane region" description="Helical" evidence="6">
    <location>
        <begin position="234"/>
        <end position="255"/>
    </location>
</feature>
<evidence type="ECO:0000256" key="5">
    <source>
        <dbReference type="ARBA" id="ARBA00023136"/>
    </source>
</evidence>
<sequence length="349" mass="36683">MTDLTSRIEDLPGDAVHAGLIAVGAALLFLASPLFVQAPSGSLVFFEVGVLFVLYAMVLVGLNLQFGHAGLVNFGPVAFFAVGGYTAAVLTAEDPFQGVGLGLPWPVGLAAGVLAAMALGVLLGVSTLRLRDDFLAIVTLAVAEIVHGSIITFRDITGGTNGLQNVPQPVAGTTDAGGNAELVSTVLVFGAFALLFYGLFRRLSASPYGRVLRAIRADEQVTETLGKRVFRYKLVVFVYGAAVAGLAGALLVFYNGAASDTFFTIDMTVIVWVGMLIGGAGSDRGVLGGLAVIMSFQLLTRFFNDSIPFVTQDQFASIRLMLIGLLLMIIIKYRPEGIWGNADRLGVDS</sequence>
<evidence type="ECO:0000256" key="3">
    <source>
        <dbReference type="ARBA" id="ARBA00022692"/>
    </source>
</evidence>
<evidence type="ECO:0000256" key="2">
    <source>
        <dbReference type="ARBA" id="ARBA00022475"/>
    </source>
</evidence>
<gene>
    <name evidence="7" type="ORF">SAMN05216226_11094</name>
</gene>
<feature type="transmembrane region" description="Helical" evidence="6">
    <location>
        <begin position="103"/>
        <end position="125"/>
    </location>
</feature>
<dbReference type="Pfam" id="PF02653">
    <property type="entry name" value="BPD_transp_2"/>
    <property type="match status" value="1"/>
</dbReference>
<protein>
    <submittedName>
        <fullName evidence="7">Amino acid/amide ABC transporter membrane protein 2, HAAT family</fullName>
    </submittedName>
</protein>
<dbReference type="EMBL" id="FNFC01000010">
    <property type="protein sequence ID" value="SDJ85199.1"/>
    <property type="molecule type" value="Genomic_DNA"/>
</dbReference>